<protein>
    <submittedName>
        <fullName evidence="2">Uncharacterized protein</fullName>
    </submittedName>
</protein>
<feature type="region of interest" description="Disordered" evidence="1">
    <location>
        <begin position="1"/>
        <end position="32"/>
    </location>
</feature>
<feature type="compositionally biased region" description="Polar residues" evidence="1">
    <location>
        <begin position="9"/>
        <end position="32"/>
    </location>
</feature>
<reference evidence="2" key="1">
    <citation type="journal article" date="2019" name="bioRxiv">
        <title>The Genome of the Zebra Mussel, Dreissena polymorpha: A Resource for Invasive Species Research.</title>
        <authorList>
            <person name="McCartney M.A."/>
            <person name="Auch B."/>
            <person name="Kono T."/>
            <person name="Mallez S."/>
            <person name="Zhang Y."/>
            <person name="Obille A."/>
            <person name="Becker A."/>
            <person name="Abrahante J.E."/>
            <person name="Garbe J."/>
            <person name="Badalamenti J.P."/>
            <person name="Herman A."/>
            <person name="Mangelson H."/>
            <person name="Liachko I."/>
            <person name="Sullivan S."/>
            <person name="Sone E.D."/>
            <person name="Koren S."/>
            <person name="Silverstein K.A.T."/>
            <person name="Beckman K.B."/>
            <person name="Gohl D.M."/>
        </authorList>
    </citation>
    <scope>NUCLEOTIDE SEQUENCE</scope>
    <source>
        <strain evidence="2">Duluth1</strain>
        <tissue evidence="2">Whole animal</tissue>
    </source>
</reference>
<feature type="region of interest" description="Disordered" evidence="1">
    <location>
        <begin position="146"/>
        <end position="168"/>
    </location>
</feature>
<sequence>METPFLSFCNPNYQPNNKAVHTSPTSENNNNQSDAVNINIMSAADEKQEQTKLINGEIQSLTSTEEDSDSISVKSGIVSGEEAVSDEENDFVVANTKFVGDSGTDSSDEKLNNTECMNMAYGEKGKGILAYISLLEQSARERSERKRREQLLGVEGDQTQCDSGNTTPASLAENIKLKTYVMAL</sequence>
<feature type="compositionally biased region" description="Polar residues" evidence="1">
    <location>
        <begin position="157"/>
        <end position="168"/>
    </location>
</feature>
<evidence type="ECO:0000256" key="1">
    <source>
        <dbReference type="SAM" id="MobiDB-lite"/>
    </source>
</evidence>
<keyword evidence="3" id="KW-1185">Reference proteome</keyword>
<name>A0A9D4KM99_DREPO</name>
<gene>
    <name evidence="2" type="ORF">DPMN_115665</name>
</gene>
<evidence type="ECO:0000313" key="2">
    <source>
        <dbReference type="EMBL" id="KAH3842170.1"/>
    </source>
</evidence>
<reference evidence="2" key="2">
    <citation type="submission" date="2020-11" db="EMBL/GenBank/DDBJ databases">
        <authorList>
            <person name="McCartney M.A."/>
            <person name="Auch B."/>
            <person name="Kono T."/>
            <person name="Mallez S."/>
            <person name="Becker A."/>
            <person name="Gohl D.M."/>
            <person name="Silverstein K.A.T."/>
            <person name="Koren S."/>
            <person name="Bechman K.B."/>
            <person name="Herman A."/>
            <person name="Abrahante J.E."/>
            <person name="Garbe J."/>
        </authorList>
    </citation>
    <scope>NUCLEOTIDE SEQUENCE</scope>
    <source>
        <strain evidence="2">Duluth1</strain>
        <tissue evidence="2">Whole animal</tissue>
    </source>
</reference>
<dbReference type="Proteomes" id="UP000828390">
    <property type="component" value="Unassembled WGS sequence"/>
</dbReference>
<dbReference type="EMBL" id="JAIWYP010000004">
    <property type="protein sequence ID" value="KAH3842170.1"/>
    <property type="molecule type" value="Genomic_DNA"/>
</dbReference>
<dbReference type="AlphaFoldDB" id="A0A9D4KM99"/>
<evidence type="ECO:0000313" key="3">
    <source>
        <dbReference type="Proteomes" id="UP000828390"/>
    </source>
</evidence>
<organism evidence="2 3">
    <name type="scientific">Dreissena polymorpha</name>
    <name type="common">Zebra mussel</name>
    <name type="synonym">Mytilus polymorpha</name>
    <dbReference type="NCBI Taxonomy" id="45954"/>
    <lineage>
        <taxon>Eukaryota</taxon>
        <taxon>Metazoa</taxon>
        <taxon>Spiralia</taxon>
        <taxon>Lophotrochozoa</taxon>
        <taxon>Mollusca</taxon>
        <taxon>Bivalvia</taxon>
        <taxon>Autobranchia</taxon>
        <taxon>Heteroconchia</taxon>
        <taxon>Euheterodonta</taxon>
        <taxon>Imparidentia</taxon>
        <taxon>Neoheterodontei</taxon>
        <taxon>Myida</taxon>
        <taxon>Dreissenoidea</taxon>
        <taxon>Dreissenidae</taxon>
        <taxon>Dreissena</taxon>
    </lineage>
</organism>
<accession>A0A9D4KM99</accession>
<proteinExistence type="predicted"/>
<comment type="caution">
    <text evidence="2">The sequence shown here is derived from an EMBL/GenBank/DDBJ whole genome shotgun (WGS) entry which is preliminary data.</text>
</comment>